<keyword evidence="4" id="KW-1185">Reference proteome</keyword>
<gene>
    <name evidence="1" type="ORF">SAMN05661012_00971</name>
    <name evidence="2" type="ORF">SR876_07345</name>
</gene>
<reference evidence="1 3" key="1">
    <citation type="submission" date="2016-11" db="EMBL/GenBank/DDBJ databases">
        <authorList>
            <person name="Jaros S."/>
            <person name="Januszkiewicz K."/>
            <person name="Wedrychowicz H."/>
        </authorList>
    </citation>
    <scope>NUCLEOTIDE SEQUENCE [LARGE SCALE GENOMIC DNA]</scope>
    <source>
        <strain evidence="1 3">DSM 784</strain>
    </source>
</reference>
<evidence type="ECO:0000313" key="2">
    <source>
        <dbReference type="EMBL" id="WQG91309.1"/>
    </source>
</evidence>
<sequence length="46" mass="5476">MAQQILILGELTSLAETCWKDRWSFRNTKKDTIACYDELGWPMHQF</sequence>
<organism evidence="1 3">
    <name type="scientific">Chitinophaga sancti</name>
    <dbReference type="NCBI Taxonomy" id="1004"/>
    <lineage>
        <taxon>Bacteria</taxon>
        <taxon>Pseudomonadati</taxon>
        <taxon>Bacteroidota</taxon>
        <taxon>Chitinophagia</taxon>
        <taxon>Chitinophagales</taxon>
        <taxon>Chitinophagaceae</taxon>
        <taxon>Chitinophaga</taxon>
    </lineage>
</organism>
<dbReference type="EMBL" id="FPIZ01000002">
    <property type="protein sequence ID" value="SFW27683.1"/>
    <property type="molecule type" value="Genomic_DNA"/>
</dbReference>
<accession>A0A1K1MX41</accession>
<proteinExistence type="predicted"/>
<protein>
    <submittedName>
        <fullName evidence="1">Uncharacterized protein</fullName>
    </submittedName>
</protein>
<dbReference type="EMBL" id="CP140154">
    <property type="protein sequence ID" value="WQG91309.1"/>
    <property type="molecule type" value="Genomic_DNA"/>
</dbReference>
<evidence type="ECO:0000313" key="1">
    <source>
        <dbReference type="EMBL" id="SFW27683.1"/>
    </source>
</evidence>
<dbReference type="Proteomes" id="UP001326715">
    <property type="component" value="Chromosome"/>
</dbReference>
<dbReference type="Proteomes" id="UP000183788">
    <property type="component" value="Unassembled WGS sequence"/>
</dbReference>
<dbReference type="RefSeq" id="WP_177318546.1">
    <property type="nucleotide sequence ID" value="NZ_CBHWAX010000079.1"/>
</dbReference>
<evidence type="ECO:0000313" key="3">
    <source>
        <dbReference type="Proteomes" id="UP000183788"/>
    </source>
</evidence>
<dbReference type="AlphaFoldDB" id="A0A1K1MX41"/>
<reference evidence="2 4" key="2">
    <citation type="submission" date="2023-11" db="EMBL/GenBank/DDBJ databases">
        <title>MicrobeMod: A computational toolkit for identifying prokaryotic methylation and restriction-modification with nanopore sequencing.</title>
        <authorList>
            <person name="Crits-Christoph A."/>
            <person name="Kang S.C."/>
            <person name="Lee H."/>
            <person name="Ostrov N."/>
        </authorList>
    </citation>
    <scope>NUCLEOTIDE SEQUENCE [LARGE SCALE GENOMIC DNA]</scope>
    <source>
        <strain evidence="2 4">ATCC 23090</strain>
    </source>
</reference>
<name>A0A1K1MX41_9BACT</name>
<dbReference type="STRING" id="1004.SAMN05661012_00971"/>
<evidence type="ECO:0000313" key="4">
    <source>
        <dbReference type="Proteomes" id="UP001326715"/>
    </source>
</evidence>